<evidence type="ECO:0000256" key="2">
    <source>
        <dbReference type="ARBA" id="ARBA00022525"/>
    </source>
</evidence>
<accession>A0AAV7FY38</accession>
<keyword evidence="2" id="KW-0964">Secreted</keyword>
<dbReference type="InterPro" id="IPR050581">
    <property type="entry name" value="CRR_secretory_protein"/>
</dbReference>
<evidence type="ECO:0000313" key="10">
    <source>
        <dbReference type="Proteomes" id="UP000775213"/>
    </source>
</evidence>
<evidence type="ECO:0000259" key="8">
    <source>
        <dbReference type="PROSITE" id="PS51473"/>
    </source>
</evidence>
<evidence type="ECO:0000256" key="1">
    <source>
        <dbReference type="ARBA" id="ARBA00004613"/>
    </source>
</evidence>
<dbReference type="PANTHER" id="PTHR32411:SF43">
    <property type="entry name" value="CYSTEINE-RICH REPEAT SECRETORY PROTEIN 38"/>
    <property type="match status" value="1"/>
</dbReference>
<dbReference type="InterPro" id="IPR038408">
    <property type="entry name" value="GNK2_sf"/>
</dbReference>
<keyword evidence="10" id="KW-1185">Reference proteome</keyword>
<feature type="domain" description="Gnk2-homologous" evidence="8">
    <location>
        <begin position="19"/>
        <end position="122"/>
    </location>
</feature>
<gene>
    <name evidence="9" type="ORF">IEQ34_022108</name>
</gene>
<proteinExistence type="inferred from homology"/>
<keyword evidence="3 7" id="KW-0732">Signal</keyword>
<name>A0AAV7FY38_DENCH</name>
<feature type="signal peptide" evidence="7">
    <location>
        <begin position="1"/>
        <end position="18"/>
    </location>
</feature>
<comment type="caution">
    <text evidence="9">The sequence shown here is derived from an EMBL/GenBank/DDBJ whole genome shotgun (WGS) entry which is preliminary data.</text>
</comment>
<organism evidence="9 10">
    <name type="scientific">Dendrobium chrysotoxum</name>
    <name type="common">Orchid</name>
    <dbReference type="NCBI Taxonomy" id="161865"/>
    <lineage>
        <taxon>Eukaryota</taxon>
        <taxon>Viridiplantae</taxon>
        <taxon>Streptophyta</taxon>
        <taxon>Embryophyta</taxon>
        <taxon>Tracheophyta</taxon>
        <taxon>Spermatophyta</taxon>
        <taxon>Magnoliopsida</taxon>
        <taxon>Liliopsida</taxon>
        <taxon>Asparagales</taxon>
        <taxon>Orchidaceae</taxon>
        <taxon>Epidendroideae</taxon>
        <taxon>Malaxideae</taxon>
        <taxon>Dendrobiinae</taxon>
        <taxon>Dendrobium</taxon>
    </lineage>
</organism>
<dbReference type="AlphaFoldDB" id="A0AAV7FY38"/>
<feature type="region of interest" description="Disordered" evidence="6">
    <location>
        <begin position="248"/>
        <end position="267"/>
    </location>
</feature>
<dbReference type="CDD" id="cd23509">
    <property type="entry name" value="Gnk2-like"/>
    <property type="match status" value="2"/>
</dbReference>
<comment type="subcellular location">
    <subcellularLocation>
        <location evidence="1">Secreted</location>
    </subcellularLocation>
</comment>
<protein>
    <recommendedName>
        <fullName evidence="8">Gnk2-homologous domain-containing protein</fullName>
    </recommendedName>
</protein>
<feature type="domain" description="Gnk2-homologous" evidence="8">
    <location>
        <begin position="130"/>
        <end position="239"/>
    </location>
</feature>
<keyword evidence="4" id="KW-0677">Repeat</keyword>
<dbReference type="Pfam" id="PF01657">
    <property type="entry name" value="Stress-antifung"/>
    <property type="match status" value="2"/>
</dbReference>
<evidence type="ECO:0000313" key="9">
    <source>
        <dbReference type="EMBL" id="KAH0448308.1"/>
    </source>
</evidence>
<sequence>MAIQLLFLLSLFTYPAKADPLYHLCGNSTDIFTSNSTYSSNLNLLFSTLYTNASATGFATFTTGSVPDRTYGLTFCRGDIDIANCSSCISTAISDIEKVCPNNTKGVVWYDFCQLYYSNDDILSNPDVNNSYQYILVNSKSVSANQLLKFEIQTIALMENVSDLVTSNKSRLFATGETAFTAGNIIYGLMQCALDLSASYCRSCLQVLVGTIDLDDRKGRIGRRAMGLWCNMRYELYKFYNGASMLQLSSDQPPSSPSTTNVSKPNGTDLAHGGISFEAVLDYLTQVALVREVVTGVRKVEASNKAGIGVDGRSDAQMQKSGMRLGPGVASFYEIGRLGMCGVRTGKICSLRAVTIRGMESASSG</sequence>
<evidence type="ECO:0000256" key="7">
    <source>
        <dbReference type="SAM" id="SignalP"/>
    </source>
</evidence>
<comment type="similarity">
    <text evidence="5">Belongs to the cysteine-rich repeat secretory protein family.</text>
</comment>
<evidence type="ECO:0000256" key="5">
    <source>
        <dbReference type="ARBA" id="ARBA00038515"/>
    </source>
</evidence>
<dbReference type="Proteomes" id="UP000775213">
    <property type="component" value="Unassembled WGS sequence"/>
</dbReference>
<reference evidence="9 10" key="1">
    <citation type="journal article" date="2021" name="Hortic Res">
        <title>Chromosome-scale assembly of the Dendrobium chrysotoxum genome enhances the understanding of orchid evolution.</title>
        <authorList>
            <person name="Zhang Y."/>
            <person name="Zhang G.Q."/>
            <person name="Zhang D."/>
            <person name="Liu X.D."/>
            <person name="Xu X.Y."/>
            <person name="Sun W.H."/>
            <person name="Yu X."/>
            <person name="Zhu X."/>
            <person name="Wang Z.W."/>
            <person name="Zhao X."/>
            <person name="Zhong W.Y."/>
            <person name="Chen H."/>
            <person name="Yin W.L."/>
            <person name="Huang T."/>
            <person name="Niu S.C."/>
            <person name="Liu Z.J."/>
        </authorList>
    </citation>
    <scope>NUCLEOTIDE SEQUENCE [LARGE SCALE GENOMIC DNA]</scope>
    <source>
        <strain evidence="9">Lindl</strain>
    </source>
</reference>
<dbReference type="GO" id="GO:0005576">
    <property type="term" value="C:extracellular region"/>
    <property type="evidence" value="ECO:0007669"/>
    <property type="project" value="UniProtKB-SubCell"/>
</dbReference>
<evidence type="ECO:0000256" key="6">
    <source>
        <dbReference type="SAM" id="MobiDB-lite"/>
    </source>
</evidence>
<dbReference type="EMBL" id="JAGFBR010000019">
    <property type="protein sequence ID" value="KAH0448308.1"/>
    <property type="molecule type" value="Genomic_DNA"/>
</dbReference>
<evidence type="ECO:0000256" key="3">
    <source>
        <dbReference type="ARBA" id="ARBA00022729"/>
    </source>
</evidence>
<evidence type="ECO:0000256" key="4">
    <source>
        <dbReference type="ARBA" id="ARBA00022737"/>
    </source>
</evidence>
<dbReference type="Gene3D" id="3.30.430.20">
    <property type="entry name" value="Gnk2 domain, C-X8-C-X2-C motif"/>
    <property type="match status" value="2"/>
</dbReference>
<dbReference type="PROSITE" id="PS51473">
    <property type="entry name" value="GNK2"/>
    <property type="match status" value="2"/>
</dbReference>
<feature type="chain" id="PRO_5043764862" description="Gnk2-homologous domain-containing protein" evidence="7">
    <location>
        <begin position="19"/>
        <end position="365"/>
    </location>
</feature>
<dbReference type="PANTHER" id="PTHR32411">
    <property type="entry name" value="CYSTEINE-RICH REPEAT SECRETORY PROTEIN 38-RELATED"/>
    <property type="match status" value="1"/>
</dbReference>
<dbReference type="InterPro" id="IPR002902">
    <property type="entry name" value="GNK2"/>
</dbReference>